<evidence type="ECO:0000313" key="1">
    <source>
        <dbReference type="EMBL" id="RRJ22556.1"/>
    </source>
</evidence>
<accession>A0A3P3QMW1</accession>
<gene>
    <name evidence="1" type="ORF">EIK76_00270</name>
</gene>
<protein>
    <submittedName>
        <fullName evidence="1">Uncharacterized protein</fullName>
    </submittedName>
</protein>
<dbReference type="RefSeq" id="WP_046521156.1">
    <property type="nucleotide sequence ID" value="NZ_LAVS01000090.1"/>
</dbReference>
<name>A0A3P3QMW1_9GAMM</name>
<proteinExistence type="predicted"/>
<keyword evidence="2" id="KW-1185">Reference proteome</keyword>
<organism evidence="1 2">
    <name type="scientific">Rheinheimera mesophila</name>
    <dbReference type="NCBI Taxonomy" id="1547515"/>
    <lineage>
        <taxon>Bacteria</taxon>
        <taxon>Pseudomonadati</taxon>
        <taxon>Pseudomonadota</taxon>
        <taxon>Gammaproteobacteria</taxon>
        <taxon>Chromatiales</taxon>
        <taxon>Chromatiaceae</taxon>
        <taxon>Rheinheimera</taxon>
    </lineage>
</organism>
<evidence type="ECO:0000313" key="2">
    <source>
        <dbReference type="Proteomes" id="UP000276260"/>
    </source>
</evidence>
<reference evidence="1 2" key="1">
    <citation type="submission" date="2018-11" db="EMBL/GenBank/DDBJ databases">
        <title>Draft genome analysis of Rheinheimera mesophila isolated from an industrial waste site.</title>
        <authorList>
            <person name="Yu Q."/>
            <person name="Qi Y."/>
            <person name="Zhang H."/>
            <person name="Lu Y."/>
            <person name="Pu J."/>
        </authorList>
    </citation>
    <scope>NUCLEOTIDE SEQUENCE [LARGE SCALE GENOMIC DNA]</scope>
    <source>
        <strain evidence="1 2">IITR13</strain>
    </source>
</reference>
<dbReference type="EMBL" id="RRCF01000001">
    <property type="protein sequence ID" value="RRJ22556.1"/>
    <property type="molecule type" value="Genomic_DNA"/>
</dbReference>
<sequence>MSAVQTSQLCPTSVFAVQTHSELTLQQRTAIYLIDQNCINAETVIGIGAIKRLGIFHSHAQAVYQINELAENGWLLVHEGCFKPSPKAINWLIAQGARAGLSAVTQEQNHVV</sequence>
<dbReference type="AlphaFoldDB" id="A0A3P3QMW1"/>
<comment type="caution">
    <text evidence="1">The sequence shown here is derived from an EMBL/GenBank/DDBJ whole genome shotgun (WGS) entry which is preliminary data.</text>
</comment>
<dbReference type="Proteomes" id="UP000276260">
    <property type="component" value="Unassembled WGS sequence"/>
</dbReference>